<dbReference type="GeneID" id="38785338"/>
<dbReference type="AlphaFoldDB" id="A0A401H1W1"/>
<dbReference type="Proteomes" id="UP000287166">
    <property type="component" value="Unassembled WGS sequence"/>
</dbReference>
<protein>
    <submittedName>
        <fullName evidence="2">Uncharacterized protein</fullName>
    </submittedName>
</protein>
<evidence type="ECO:0000313" key="2">
    <source>
        <dbReference type="EMBL" id="GBE88421.1"/>
    </source>
</evidence>
<sequence>MNSCRLIWRFLQRRAFYTIVLPAFNFFALFRPICYDAPRPSSGRSFLKLLPITGRSTLASMYILYLPEHPFQLSEVALYKEYSSGQVFFVGKVVDSRGRDVGHVSAERCTESMPQQWYMNEPGDFLSVQISRRTLFGNYHARARKSRTYKLSDAERPDSFLHLVNACRLADQKYNHLPEQSFWYAGFLFALLCDAPTEDVRMRKHAFLATTAQNWGIPATTITDIQNSANDASGIAAQLKADAVRLWHIRNMTEEEYQEEMKNLDEEITQKYRAATKELEEAGGKYRAEIEEHKERVRKYGAEAEEHKERARQYGAEAEEHMERARKYRAEAEELKEGARNDEADRH</sequence>
<evidence type="ECO:0000313" key="3">
    <source>
        <dbReference type="Proteomes" id="UP000287166"/>
    </source>
</evidence>
<dbReference type="EMBL" id="BFAD01000013">
    <property type="protein sequence ID" value="GBE88421.1"/>
    <property type="molecule type" value="Genomic_DNA"/>
</dbReference>
<comment type="caution">
    <text evidence="2">The sequence shown here is derived from an EMBL/GenBank/DDBJ whole genome shotgun (WGS) entry which is preliminary data.</text>
</comment>
<dbReference type="RefSeq" id="XP_027619334.1">
    <property type="nucleotide sequence ID" value="XM_027763533.1"/>
</dbReference>
<evidence type="ECO:0000256" key="1">
    <source>
        <dbReference type="SAM" id="MobiDB-lite"/>
    </source>
</evidence>
<keyword evidence="3" id="KW-1185">Reference proteome</keyword>
<proteinExistence type="predicted"/>
<feature type="region of interest" description="Disordered" evidence="1">
    <location>
        <begin position="299"/>
        <end position="325"/>
    </location>
</feature>
<reference evidence="2 3" key="1">
    <citation type="journal article" date="2018" name="Sci. Rep.">
        <title>Genome sequence of the cauliflower mushroom Sparassis crispa (Hanabiratake) and its association with beneficial usage.</title>
        <authorList>
            <person name="Kiyama R."/>
            <person name="Furutani Y."/>
            <person name="Kawaguchi K."/>
            <person name="Nakanishi T."/>
        </authorList>
    </citation>
    <scope>NUCLEOTIDE SEQUENCE [LARGE SCALE GENOMIC DNA]</scope>
</reference>
<dbReference type="InParanoid" id="A0A401H1W1"/>
<name>A0A401H1W1_9APHY</name>
<accession>A0A401H1W1</accession>
<organism evidence="2 3">
    <name type="scientific">Sparassis crispa</name>
    <dbReference type="NCBI Taxonomy" id="139825"/>
    <lineage>
        <taxon>Eukaryota</taxon>
        <taxon>Fungi</taxon>
        <taxon>Dikarya</taxon>
        <taxon>Basidiomycota</taxon>
        <taxon>Agaricomycotina</taxon>
        <taxon>Agaricomycetes</taxon>
        <taxon>Polyporales</taxon>
        <taxon>Sparassidaceae</taxon>
        <taxon>Sparassis</taxon>
    </lineage>
</organism>
<gene>
    <name evidence="2" type="ORF">SCP_1302360</name>
</gene>